<dbReference type="InterPro" id="IPR007867">
    <property type="entry name" value="GMC_OxRtase_C"/>
</dbReference>
<dbReference type="GO" id="GO:0050660">
    <property type="term" value="F:flavin adenine dinucleotide binding"/>
    <property type="evidence" value="ECO:0007669"/>
    <property type="project" value="InterPro"/>
</dbReference>
<proteinExistence type="inferred from homology"/>
<name>A0A8H6X5G6_9AGAR</name>
<dbReference type="Pfam" id="PF05199">
    <property type="entry name" value="GMC_oxred_C"/>
    <property type="match status" value="1"/>
</dbReference>
<dbReference type="InterPro" id="IPR012132">
    <property type="entry name" value="GMC_OxRdtase"/>
</dbReference>
<feature type="region of interest" description="Disordered" evidence="3">
    <location>
        <begin position="1"/>
        <end position="63"/>
    </location>
</feature>
<evidence type="ECO:0000313" key="5">
    <source>
        <dbReference type="EMBL" id="KAF7334381.1"/>
    </source>
</evidence>
<dbReference type="PROSITE" id="PS00624">
    <property type="entry name" value="GMC_OXRED_2"/>
    <property type="match status" value="1"/>
</dbReference>
<dbReference type="Gene3D" id="3.30.560.10">
    <property type="entry name" value="Glucose Oxidase, domain 3"/>
    <property type="match status" value="1"/>
</dbReference>
<dbReference type="PANTHER" id="PTHR11552">
    <property type="entry name" value="GLUCOSE-METHANOL-CHOLINE GMC OXIDOREDUCTASE"/>
    <property type="match status" value="1"/>
</dbReference>
<evidence type="ECO:0000313" key="6">
    <source>
        <dbReference type="Proteomes" id="UP000620124"/>
    </source>
</evidence>
<comment type="similarity">
    <text evidence="2">Belongs to the GMC oxidoreductase family.</text>
</comment>
<evidence type="ECO:0000256" key="1">
    <source>
        <dbReference type="ARBA" id="ARBA00001974"/>
    </source>
</evidence>
<comment type="caution">
    <text evidence="5">The sequence shown here is derived from an EMBL/GenBank/DDBJ whole genome shotgun (WGS) entry which is preliminary data.</text>
</comment>
<dbReference type="Proteomes" id="UP000620124">
    <property type="component" value="Unassembled WGS sequence"/>
</dbReference>
<feature type="domain" description="Glucose-methanol-choline oxidoreductase N-terminal" evidence="4">
    <location>
        <begin position="452"/>
        <end position="466"/>
    </location>
</feature>
<feature type="compositionally biased region" description="Acidic residues" evidence="3">
    <location>
        <begin position="15"/>
        <end position="24"/>
    </location>
</feature>
<feature type="compositionally biased region" description="Basic and acidic residues" evidence="3">
    <location>
        <begin position="25"/>
        <end position="34"/>
    </location>
</feature>
<dbReference type="Gene3D" id="3.50.50.60">
    <property type="entry name" value="FAD/NAD(P)-binding domain"/>
    <property type="match status" value="1"/>
</dbReference>
<dbReference type="InterPro" id="IPR000172">
    <property type="entry name" value="GMC_OxRdtase_N"/>
</dbReference>
<evidence type="ECO:0000256" key="2">
    <source>
        <dbReference type="ARBA" id="ARBA00010790"/>
    </source>
</evidence>
<protein>
    <submittedName>
        <fullName evidence="5">Choline dehydrogenase</fullName>
    </submittedName>
</protein>
<dbReference type="AlphaFoldDB" id="A0A8H6X5G6"/>
<dbReference type="SUPFAM" id="SSF51905">
    <property type="entry name" value="FAD/NAD(P)-binding domain"/>
    <property type="match status" value="1"/>
</dbReference>
<organism evidence="5 6">
    <name type="scientific">Mycena venus</name>
    <dbReference type="NCBI Taxonomy" id="2733690"/>
    <lineage>
        <taxon>Eukaryota</taxon>
        <taxon>Fungi</taxon>
        <taxon>Dikarya</taxon>
        <taxon>Basidiomycota</taxon>
        <taxon>Agaricomycotina</taxon>
        <taxon>Agaricomycetes</taxon>
        <taxon>Agaricomycetidae</taxon>
        <taxon>Agaricales</taxon>
        <taxon>Marasmiineae</taxon>
        <taxon>Mycenaceae</taxon>
        <taxon>Mycena</taxon>
    </lineage>
</organism>
<reference evidence="5" key="1">
    <citation type="submission" date="2020-05" db="EMBL/GenBank/DDBJ databases">
        <title>Mycena genomes resolve the evolution of fungal bioluminescence.</title>
        <authorList>
            <person name="Tsai I.J."/>
        </authorList>
    </citation>
    <scope>NUCLEOTIDE SEQUENCE</scope>
    <source>
        <strain evidence="5">CCC161011</strain>
    </source>
</reference>
<dbReference type="SUPFAM" id="SSF54373">
    <property type="entry name" value="FAD-linked reductases, C-terminal domain"/>
    <property type="match status" value="1"/>
</dbReference>
<dbReference type="EMBL" id="JACAZI010000026">
    <property type="protein sequence ID" value="KAF7334381.1"/>
    <property type="molecule type" value="Genomic_DNA"/>
</dbReference>
<evidence type="ECO:0000259" key="4">
    <source>
        <dbReference type="PROSITE" id="PS00624"/>
    </source>
</evidence>
<gene>
    <name evidence="5" type="ORF">MVEN_02267000</name>
</gene>
<dbReference type="GO" id="GO:0016614">
    <property type="term" value="F:oxidoreductase activity, acting on CH-OH group of donors"/>
    <property type="evidence" value="ECO:0007669"/>
    <property type="project" value="InterPro"/>
</dbReference>
<dbReference type="PANTHER" id="PTHR11552:SF213">
    <property type="entry name" value="DEHYDROGENASE, PUTATIVE-RELATED"/>
    <property type="match status" value="1"/>
</dbReference>
<keyword evidence="6" id="KW-1185">Reference proteome</keyword>
<dbReference type="InterPro" id="IPR036188">
    <property type="entry name" value="FAD/NAD-bd_sf"/>
</dbReference>
<feature type="compositionally biased region" description="Polar residues" evidence="3">
    <location>
        <begin position="35"/>
        <end position="51"/>
    </location>
</feature>
<sequence length="746" mass="81070">MANRMNTRVKTWEDGTADGWDDGSTDVRMDEGTNERTATAQTAGVQMTKSTGYERDRTGETSQTGRIGLEEGVTLFPNANGTAESRGWTDGRMNGTLPRKRCRAKCVVESSPEVPKANEEEESNARVLTLWVSTKFGLDHIAPSSMRFQTFLGVLLVVAHHVSAALPACEDTSTAEYDYIVVGAGAGGGPLASRLAINGFKVLLMDAGHYVFNDNTTIPLYLARSNEDPQMALDYEVAHYPPGGQANVTMWYPRGSALGGSTVMNALIHLRPHNYDLDKMASELKDNSWSASSMRKYLTDKIENNLYIPKIIGQFLSYGYGGWLSTDFPPLNLLLSLNNLDLQLLDILTSIITAVTPVAGTDYNGDPSNDGVEGGAAVILTKDAAHNRSSVRDHIIATQAAFPKNLILQTDTMATKILTCAGTGGEPVAYGVEAASGQALIPAKREVIVSAGTFQTPQLLMLSGIGPAAQLSAHNISVVKDAPGVGTNLQDRIEMTVIWQLKQNYTLFQGCTFQDNKASDPCLKEWIEGGHENVYSSGPAVWAYASKSDPSLEYLDMWSMWGPGAFRGYFRGYPTILAEEAKNHFNNVLLKGRTTSKGWVRLTGSDPQDLLDINKNQFQTTEDLHDLQVMVDAIKKTRALWAAKSGMNSNSIRETWPGPDVQTDDQLKDFVTKNAWGHHVCCTAAIGADGDANAVLDKDFKVRGVGNLRVVDASAFPWIPGFFMTTAIYQISEKAADAVIANAKKK</sequence>
<comment type="cofactor">
    <cofactor evidence="1">
        <name>FAD</name>
        <dbReference type="ChEBI" id="CHEBI:57692"/>
    </cofactor>
</comment>
<evidence type="ECO:0000256" key="3">
    <source>
        <dbReference type="SAM" id="MobiDB-lite"/>
    </source>
</evidence>
<dbReference type="OrthoDB" id="269227at2759"/>
<dbReference type="Pfam" id="PF00732">
    <property type="entry name" value="GMC_oxred_N"/>
    <property type="match status" value="1"/>
</dbReference>
<accession>A0A8H6X5G6</accession>